<sequence length="384" mass="43816">MGRKTPFKEAPISRKIIQIKVQQKISAEEDEKDSRLCGVLLLCFCAARLKAATQLKEEESPIKLGKVDATIHSELASNYEVRGYPPETFRNGKPTEYGGGRDAASIVAWLKKKTDPVAKELKTADEIKDFQESAEVAACLLQTAEDAKDSWKWLPPLMTFHLPLSTKKFDDGRVQFEDKLAADTLRHDPGQQTTLVQNSARKQLHHLRWQKSSLTTAVLFQRAADFEKLRVSSAPLPKRVQKEKRIVSSLPHIRWQVETTFDERRDSRNWDKTPVKTWLGKNFEELHARRPKDVLVEFYAPCADTASNWCQSGKNWENNTRPRNIVIAKMDSTANEVEDVKVQSFPTIKGFNQILESGGKDVLACPTLRRQPKKQKKSQKRRPQ</sequence>
<dbReference type="GO" id="GO:0034976">
    <property type="term" value="P:response to endoplasmic reticulum stress"/>
    <property type="evidence" value="ECO:0007669"/>
    <property type="project" value="TreeGrafter"/>
</dbReference>
<evidence type="ECO:0000259" key="3">
    <source>
        <dbReference type="Pfam" id="PF00085"/>
    </source>
</evidence>
<feature type="domain" description="Thioredoxin" evidence="3">
    <location>
        <begin position="51"/>
        <end position="112"/>
    </location>
</feature>
<dbReference type="GO" id="GO:0006457">
    <property type="term" value="P:protein folding"/>
    <property type="evidence" value="ECO:0007669"/>
    <property type="project" value="TreeGrafter"/>
</dbReference>
<name>A0A915CZF6_9BILA</name>
<dbReference type="PANTHER" id="PTHR18929">
    <property type="entry name" value="PROTEIN DISULFIDE ISOMERASE"/>
    <property type="match status" value="1"/>
</dbReference>
<dbReference type="SUPFAM" id="SSF52833">
    <property type="entry name" value="Thioredoxin-like"/>
    <property type="match status" value="2"/>
</dbReference>
<feature type="compositionally biased region" description="Basic residues" evidence="2">
    <location>
        <begin position="370"/>
        <end position="384"/>
    </location>
</feature>
<feature type="region of interest" description="Disordered" evidence="2">
    <location>
        <begin position="363"/>
        <end position="384"/>
    </location>
</feature>
<feature type="domain" description="Thioredoxin" evidence="3">
    <location>
        <begin position="279"/>
        <end position="352"/>
    </location>
</feature>
<dbReference type="PANTHER" id="PTHR18929:SF240">
    <property type="entry name" value="PROTEIN DISULFIDE-ISOMERASE"/>
    <property type="match status" value="1"/>
</dbReference>
<dbReference type="WBParaSite" id="jg13917">
    <property type="protein sequence ID" value="jg13917"/>
    <property type="gene ID" value="jg13917"/>
</dbReference>
<dbReference type="InterPro" id="IPR036249">
    <property type="entry name" value="Thioredoxin-like_sf"/>
</dbReference>
<dbReference type="Gene3D" id="3.40.30.10">
    <property type="entry name" value="Glutaredoxin"/>
    <property type="match status" value="2"/>
</dbReference>
<reference evidence="5" key="1">
    <citation type="submission" date="2022-11" db="UniProtKB">
        <authorList>
            <consortium name="WormBaseParasite"/>
        </authorList>
    </citation>
    <scope>IDENTIFICATION</scope>
</reference>
<dbReference type="GO" id="GO:0003756">
    <property type="term" value="F:protein disulfide isomerase activity"/>
    <property type="evidence" value="ECO:0007669"/>
    <property type="project" value="TreeGrafter"/>
</dbReference>
<evidence type="ECO:0000313" key="5">
    <source>
        <dbReference type="WBParaSite" id="jg13917"/>
    </source>
</evidence>
<dbReference type="AlphaFoldDB" id="A0A915CZF6"/>
<accession>A0A915CZF6</accession>
<dbReference type="Proteomes" id="UP000887574">
    <property type="component" value="Unplaced"/>
</dbReference>
<proteinExistence type="inferred from homology"/>
<comment type="similarity">
    <text evidence="1">Belongs to the protein disulfide isomerase family.</text>
</comment>
<protein>
    <submittedName>
        <fullName evidence="5">Thioredoxin domain-containing protein</fullName>
    </submittedName>
</protein>
<dbReference type="CDD" id="cd02961">
    <property type="entry name" value="PDI_a_family"/>
    <property type="match status" value="1"/>
</dbReference>
<evidence type="ECO:0000313" key="4">
    <source>
        <dbReference type="Proteomes" id="UP000887574"/>
    </source>
</evidence>
<dbReference type="Pfam" id="PF00085">
    <property type="entry name" value="Thioredoxin"/>
    <property type="match status" value="2"/>
</dbReference>
<keyword evidence="4" id="KW-1185">Reference proteome</keyword>
<dbReference type="InterPro" id="IPR013766">
    <property type="entry name" value="Thioredoxin_domain"/>
</dbReference>
<organism evidence="4 5">
    <name type="scientific">Ditylenchus dipsaci</name>
    <dbReference type="NCBI Taxonomy" id="166011"/>
    <lineage>
        <taxon>Eukaryota</taxon>
        <taxon>Metazoa</taxon>
        <taxon>Ecdysozoa</taxon>
        <taxon>Nematoda</taxon>
        <taxon>Chromadorea</taxon>
        <taxon>Rhabditida</taxon>
        <taxon>Tylenchina</taxon>
        <taxon>Tylenchomorpha</taxon>
        <taxon>Sphaerularioidea</taxon>
        <taxon>Anguinidae</taxon>
        <taxon>Anguininae</taxon>
        <taxon>Ditylenchus</taxon>
    </lineage>
</organism>
<evidence type="ECO:0000256" key="1">
    <source>
        <dbReference type="ARBA" id="ARBA00006347"/>
    </source>
</evidence>
<dbReference type="GO" id="GO:0005783">
    <property type="term" value="C:endoplasmic reticulum"/>
    <property type="evidence" value="ECO:0007669"/>
    <property type="project" value="TreeGrafter"/>
</dbReference>
<evidence type="ECO:0000256" key="2">
    <source>
        <dbReference type="SAM" id="MobiDB-lite"/>
    </source>
</evidence>